<keyword evidence="1" id="KW-1133">Transmembrane helix</keyword>
<feature type="transmembrane region" description="Helical" evidence="1">
    <location>
        <begin position="12"/>
        <end position="32"/>
    </location>
</feature>
<sequence>MLEQKTTQKKPPVIPVIALMAGGLAVMLILLLTPWNFVPVEVTEAITVLEVTEYGCVGESMYGVSVVVSECSAKVGDVVSASFYIPAMEVNGFYDKVQERVMAVQP</sequence>
<evidence type="ECO:0000313" key="3">
    <source>
        <dbReference type="Proteomes" id="UP000000792"/>
    </source>
</evidence>
<dbReference type="EMBL" id="CP000866">
    <property type="protein sequence ID" value="ABX13174.1"/>
    <property type="molecule type" value="Genomic_DNA"/>
</dbReference>
<dbReference type="GeneID" id="5774434"/>
<protein>
    <submittedName>
        <fullName evidence="2">Uncharacterized protein</fullName>
    </submittedName>
</protein>
<keyword evidence="3" id="KW-1185">Reference proteome</keyword>
<dbReference type="STRING" id="436308.Nmar_1278"/>
<dbReference type="OrthoDB" id="2735at2157"/>
<accession>A9A1J5</accession>
<keyword evidence="1" id="KW-0812">Transmembrane</keyword>
<name>A9A1J5_NITMS</name>
<dbReference type="RefSeq" id="WP_012215661.1">
    <property type="nucleotide sequence ID" value="NC_010085.1"/>
</dbReference>
<dbReference type="eggNOG" id="arCOG08680">
    <property type="taxonomic scope" value="Archaea"/>
</dbReference>
<dbReference type="InParanoid" id="A9A1J5"/>
<organism evidence="2 3">
    <name type="scientific">Nitrosopumilus maritimus (strain SCM1)</name>
    <dbReference type="NCBI Taxonomy" id="436308"/>
    <lineage>
        <taxon>Archaea</taxon>
        <taxon>Nitrososphaerota</taxon>
        <taxon>Nitrososphaeria</taxon>
        <taxon>Nitrosopumilales</taxon>
        <taxon>Nitrosopumilaceae</taxon>
        <taxon>Nitrosopumilus</taxon>
    </lineage>
</organism>
<reference evidence="2 3" key="1">
    <citation type="journal article" date="2010" name="Proc. Natl. Acad. Sci. U.S.A.">
        <title>Nitrosopumilus maritimus genome reveals unique mechanisms for nitrification and autotrophy in globally distributed marine crenarchaea.</title>
        <authorList>
            <person name="Walker C.B."/>
            <person name="de la Torre J.R."/>
            <person name="Klotz M.G."/>
            <person name="Urakawa H."/>
            <person name="Pinel N."/>
            <person name="Arp D.J."/>
            <person name="Brochier-Armanet C."/>
            <person name="Chain P.S."/>
            <person name="Chan P.P."/>
            <person name="Gollabgir A."/>
            <person name="Hemp J."/>
            <person name="Hugler M."/>
            <person name="Karr E.A."/>
            <person name="Konneke M."/>
            <person name="Shin M."/>
            <person name="Lawton T.J."/>
            <person name="Lowe T."/>
            <person name="Martens-Habbena W."/>
            <person name="Sayavedra-Soto L.A."/>
            <person name="Lang D."/>
            <person name="Sievert S.M."/>
            <person name="Rosenzweig A.C."/>
            <person name="Manning G."/>
            <person name="Stahl D.A."/>
        </authorList>
    </citation>
    <scope>NUCLEOTIDE SEQUENCE [LARGE SCALE GENOMIC DNA]</scope>
    <source>
        <strain evidence="2 3">SCM1</strain>
    </source>
</reference>
<proteinExistence type="predicted"/>
<dbReference type="Proteomes" id="UP000000792">
    <property type="component" value="Chromosome"/>
</dbReference>
<dbReference type="AlphaFoldDB" id="A9A1J5"/>
<dbReference type="EnsemblBacteria" id="ABX13174">
    <property type="protein sequence ID" value="ABX13174"/>
    <property type="gene ID" value="Nmar_1278"/>
</dbReference>
<dbReference type="KEGG" id="nmr:Nmar_1278"/>
<evidence type="ECO:0000256" key="1">
    <source>
        <dbReference type="SAM" id="Phobius"/>
    </source>
</evidence>
<keyword evidence="1" id="KW-0472">Membrane</keyword>
<evidence type="ECO:0000313" key="2">
    <source>
        <dbReference type="EMBL" id="ABX13174.1"/>
    </source>
</evidence>
<gene>
    <name evidence="2" type="ordered locus">Nmar_1278</name>
</gene>
<dbReference type="HOGENOM" id="CLU_2230253_0_0_2"/>